<keyword evidence="1" id="KW-0812">Transmembrane</keyword>
<dbReference type="RefSeq" id="WP_135276879.1">
    <property type="nucleotide sequence ID" value="NZ_PQVH01000006.1"/>
</dbReference>
<protein>
    <submittedName>
        <fullName evidence="2">Uncharacterized protein</fullName>
    </submittedName>
</protein>
<dbReference type="Proteomes" id="UP000297706">
    <property type="component" value="Unassembled WGS sequence"/>
</dbReference>
<dbReference type="EMBL" id="PQVH01000006">
    <property type="protein sequence ID" value="TFW72338.1"/>
    <property type="molecule type" value="Genomic_DNA"/>
</dbReference>
<organism evidence="2 3">
    <name type="scientific">Methylotenera oryzisoli</name>
    <dbReference type="NCBI Taxonomy" id="2080758"/>
    <lineage>
        <taxon>Bacteria</taxon>
        <taxon>Pseudomonadati</taxon>
        <taxon>Pseudomonadota</taxon>
        <taxon>Betaproteobacteria</taxon>
        <taxon>Nitrosomonadales</taxon>
        <taxon>Methylophilaceae</taxon>
        <taxon>Methylotenera</taxon>
    </lineage>
</organism>
<feature type="transmembrane region" description="Helical" evidence="1">
    <location>
        <begin position="12"/>
        <end position="32"/>
    </location>
</feature>
<evidence type="ECO:0000313" key="2">
    <source>
        <dbReference type="EMBL" id="TFW72338.1"/>
    </source>
</evidence>
<keyword evidence="3" id="KW-1185">Reference proteome</keyword>
<proteinExistence type="predicted"/>
<keyword evidence="1" id="KW-0472">Membrane</keyword>
<gene>
    <name evidence="2" type="ORF">C3Y98_04330</name>
</gene>
<reference evidence="2 3" key="1">
    <citation type="submission" date="2018-02" db="EMBL/GenBank/DDBJ databases">
        <title>A novel lanthanide dependent methylotroph, Methylotenera sp. La3113.</title>
        <authorList>
            <person name="Lv H."/>
            <person name="Tani A."/>
        </authorList>
    </citation>
    <scope>NUCLEOTIDE SEQUENCE [LARGE SCALE GENOMIC DNA]</scope>
    <source>
        <strain evidence="2 3">La3113</strain>
    </source>
</reference>
<comment type="caution">
    <text evidence="2">The sequence shown here is derived from an EMBL/GenBank/DDBJ whole genome shotgun (WGS) entry which is preliminary data.</text>
</comment>
<keyword evidence="1" id="KW-1133">Transmembrane helix</keyword>
<accession>A0A4Y9VTJ3</accession>
<name>A0A4Y9VTJ3_9PROT</name>
<evidence type="ECO:0000256" key="1">
    <source>
        <dbReference type="SAM" id="Phobius"/>
    </source>
</evidence>
<evidence type="ECO:0000313" key="3">
    <source>
        <dbReference type="Proteomes" id="UP000297706"/>
    </source>
</evidence>
<dbReference type="AlphaFoldDB" id="A0A4Y9VTJ3"/>
<sequence length="163" mass="18636">MNQEKYNYIDTLIKILGAVALIISGVFGFIQYKDIQEREYKKPFYEKQIEVVDELFEVLGDIDKVPSSEEKIKAAANFWIIYHGKSRTFLDSKMVRALEMPADYVAACINKVRKPKIVSSCENFSASMSAVGFAKVAREQLSLGWKMSFDEIGRTDPWAYIPD</sequence>